<accession>A9B7P1</accession>
<proteinExistence type="predicted"/>
<gene>
    <name evidence="1" type="ordered locus">Haur_1776</name>
</gene>
<protein>
    <submittedName>
        <fullName evidence="1">Uncharacterized protein</fullName>
    </submittedName>
</protein>
<name>A9B7P1_HERA2</name>
<evidence type="ECO:0000313" key="1">
    <source>
        <dbReference type="EMBL" id="ABX04419.1"/>
    </source>
</evidence>
<reference evidence="1 2" key="1">
    <citation type="journal article" date="2011" name="Stand. Genomic Sci.">
        <title>Complete genome sequence of the filamentous gliding predatory bacterium Herpetosiphon aurantiacus type strain (114-95(T)).</title>
        <authorList>
            <person name="Kiss H."/>
            <person name="Nett M."/>
            <person name="Domin N."/>
            <person name="Martin K."/>
            <person name="Maresca J.A."/>
            <person name="Copeland A."/>
            <person name="Lapidus A."/>
            <person name="Lucas S."/>
            <person name="Berry K.W."/>
            <person name="Glavina Del Rio T."/>
            <person name="Dalin E."/>
            <person name="Tice H."/>
            <person name="Pitluck S."/>
            <person name="Richardson P."/>
            <person name="Bruce D."/>
            <person name="Goodwin L."/>
            <person name="Han C."/>
            <person name="Detter J.C."/>
            <person name="Schmutz J."/>
            <person name="Brettin T."/>
            <person name="Land M."/>
            <person name="Hauser L."/>
            <person name="Kyrpides N.C."/>
            <person name="Ivanova N."/>
            <person name="Goker M."/>
            <person name="Woyke T."/>
            <person name="Klenk H.P."/>
            <person name="Bryant D.A."/>
        </authorList>
    </citation>
    <scope>NUCLEOTIDE SEQUENCE [LARGE SCALE GENOMIC DNA]</scope>
    <source>
        <strain evidence="2">ATCC 23779 / DSM 785 / 114-95</strain>
    </source>
</reference>
<dbReference type="AlphaFoldDB" id="A9B7P1"/>
<dbReference type="Proteomes" id="UP000000787">
    <property type="component" value="Chromosome"/>
</dbReference>
<organism evidence="1 2">
    <name type="scientific">Herpetosiphon aurantiacus (strain ATCC 23779 / DSM 785 / 114-95)</name>
    <dbReference type="NCBI Taxonomy" id="316274"/>
    <lineage>
        <taxon>Bacteria</taxon>
        <taxon>Bacillati</taxon>
        <taxon>Chloroflexota</taxon>
        <taxon>Chloroflexia</taxon>
        <taxon>Herpetosiphonales</taxon>
        <taxon>Herpetosiphonaceae</taxon>
        <taxon>Herpetosiphon</taxon>
    </lineage>
</organism>
<keyword evidence="2" id="KW-1185">Reference proteome</keyword>
<evidence type="ECO:0000313" key="2">
    <source>
        <dbReference type="Proteomes" id="UP000000787"/>
    </source>
</evidence>
<sequence>MQQAPLLQASYRLAKAFGWTPQEVQALTMAQITLYLQLLAEDVGSE</sequence>
<dbReference type="KEGG" id="hau:Haur_1776"/>
<dbReference type="InParanoid" id="A9B7P1"/>
<dbReference type="BioCyc" id="HAUR316274:GHYA-1804-MONOMER"/>
<dbReference type="EMBL" id="CP000875">
    <property type="protein sequence ID" value="ABX04419.1"/>
    <property type="molecule type" value="Genomic_DNA"/>
</dbReference>
<dbReference type="HOGENOM" id="CLU_3184549_0_0_0"/>